<evidence type="ECO:0000256" key="1">
    <source>
        <dbReference type="ARBA" id="ARBA00022723"/>
    </source>
</evidence>
<dbReference type="InterPro" id="IPR051610">
    <property type="entry name" value="GPI/OXD"/>
</dbReference>
<dbReference type="InterPro" id="IPR011051">
    <property type="entry name" value="RmlC_Cupin_sf"/>
</dbReference>
<proteinExistence type="predicted"/>
<protein>
    <submittedName>
        <fullName evidence="3">Cupin domain-containing protein</fullName>
    </submittedName>
</protein>
<keyword evidence="1" id="KW-0479">Metal-binding</keyword>
<dbReference type="SUPFAM" id="SSF51182">
    <property type="entry name" value="RmlC-like cupins"/>
    <property type="match status" value="1"/>
</dbReference>
<dbReference type="EMBL" id="FOWW01000002">
    <property type="protein sequence ID" value="SFP30847.1"/>
    <property type="molecule type" value="Genomic_DNA"/>
</dbReference>
<evidence type="ECO:0000313" key="3">
    <source>
        <dbReference type="EMBL" id="SFP30847.1"/>
    </source>
</evidence>
<dbReference type="AlphaFoldDB" id="A0A1I5PA95"/>
<dbReference type="InterPro" id="IPR014710">
    <property type="entry name" value="RmlC-like_jellyroll"/>
</dbReference>
<sequence>MLHLIPNLGLEDTIRFEGEAYGAGVSFFAVDAEPGDTVALHRHPYPETWVVRSGRVHLDANGQQAELGPGDIVVVTTGTPHRYTAIGPDRLDMVCIHDAGRVSTTWLEPSERDG</sequence>
<dbReference type="InterPro" id="IPR013096">
    <property type="entry name" value="Cupin_2"/>
</dbReference>
<evidence type="ECO:0000259" key="2">
    <source>
        <dbReference type="Pfam" id="PF07883"/>
    </source>
</evidence>
<gene>
    <name evidence="3" type="ORF">SAMN05421810_102209</name>
</gene>
<organism evidence="3 4">
    <name type="scientific">Amycolatopsis arida</name>
    <dbReference type="NCBI Taxonomy" id="587909"/>
    <lineage>
        <taxon>Bacteria</taxon>
        <taxon>Bacillati</taxon>
        <taxon>Actinomycetota</taxon>
        <taxon>Actinomycetes</taxon>
        <taxon>Pseudonocardiales</taxon>
        <taxon>Pseudonocardiaceae</taxon>
        <taxon>Amycolatopsis</taxon>
    </lineage>
</organism>
<dbReference type="Gene3D" id="2.60.120.10">
    <property type="entry name" value="Jelly Rolls"/>
    <property type="match status" value="1"/>
</dbReference>
<dbReference type="PANTHER" id="PTHR35848">
    <property type="entry name" value="OXALATE-BINDING PROTEIN"/>
    <property type="match status" value="1"/>
</dbReference>
<evidence type="ECO:0000313" key="4">
    <source>
        <dbReference type="Proteomes" id="UP000198727"/>
    </source>
</evidence>
<accession>A0A1I5PA95</accession>
<keyword evidence="4" id="KW-1185">Reference proteome</keyword>
<reference evidence="4" key="1">
    <citation type="submission" date="2016-10" db="EMBL/GenBank/DDBJ databases">
        <authorList>
            <person name="Varghese N."/>
            <person name="Submissions S."/>
        </authorList>
    </citation>
    <scope>NUCLEOTIDE SEQUENCE [LARGE SCALE GENOMIC DNA]</scope>
    <source>
        <strain evidence="4">CGMCC 4.5579</strain>
    </source>
</reference>
<dbReference type="STRING" id="587909.SAMN05421810_102209"/>
<dbReference type="PANTHER" id="PTHR35848:SF6">
    <property type="entry name" value="CUPIN TYPE-2 DOMAIN-CONTAINING PROTEIN"/>
    <property type="match status" value="1"/>
</dbReference>
<feature type="domain" description="Cupin type-2" evidence="2">
    <location>
        <begin position="31"/>
        <end position="96"/>
    </location>
</feature>
<name>A0A1I5PA95_9PSEU</name>
<dbReference type="Pfam" id="PF07883">
    <property type="entry name" value="Cupin_2"/>
    <property type="match status" value="1"/>
</dbReference>
<dbReference type="OrthoDB" id="3231985at2"/>
<dbReference type="Proteomes" id="UP000198727">
    <property type="component" value="Unassembled WGS sequence"/>
</dbReference>
<dbReference type="GO" id="GO:0046872">
    <property type="term" value="F:metal ion binding"/>
    <property type="evidence" value="ECO:0007669"/>
    <property type="project" value="UniProtKB-KW"/>
</dbReference>
<dbReference type="RefSeq" id="WP_092528916.1">
    <property type="nucleotide sequence ID" value="NZ_FOWW01000002.1"/>
</dbReference>